<dbReference type="Proteomes" id="UP001201701">
    <property type="component" value="Unassembled WGS sequence"/>
</dbReference>
<proteinExistence type="predicted"/>
<keyword evidence="2" id="KW-1185">Reference proteome</keyword>
<name>A0ABS9Q7W6_9HYPH</name>
<dbReference type="EMBL" id="JAKREW010000001">
    <property type="protein sequence ID" value="MCG7503498.1"/>
    <property type="molecule type" value="Genomic_DNA"/>
</dbReference>
<organism evidence="1 2">
    <name type="scientific">Mesorhizobium retamae</name>
    <dbReference type="NCBI Taxonomy" id="2912854"/>
    <lineage>
        <taxon>Bacteria</taxon>
        <taxon>Pseudomonadati</taxon>
        <taxon>Pseudomonadota</taxon>
        <taxon>Alphaproteobacteria</taxon>
        <taxon>Hyphomicrobiales</taxon>
        <taxon>Phyllobacteriaceae</taxon>
        <taxon>Mesorhizobium</taxon>
    </lineage>
</organism>
<dbReference type="PANTHER" id="PTHR47628">
    <property type="match status" value="1"/>
</dbReference>
<dbReference type="RefSeq" id="WP_239360904.1">
    <property type="nucleotide sequence ID" value="NZ_JAKREW010000001.1"/>
</dbReference>
<dbReference type="PANTHER" id="PTHR47628:SF1">
    <property type="entry name" value="ALIPHATIC AMIDASE EXPRESSION-REGULATING PROTEIN"/>
    <property type="match status" value="1"/>
</dbReference>
<evidence type="ECO:0000313" key="2">
    <source>
        <dbReference type="Proteomes" id="UP001201701"/>
    </source>
</evidence>
<dbReference type="Pfam" id="PF13433">
    <property type="entry name" value="Peripla_BP_5"/>
    <property type="match status" value="1"/>
</dbReference>
<dbReference type="Gene3D" id="3.40.50.2300">
    <property type="match status" value="2"/>
</dbReference>
<evidence type="ECO:0000313" key="1">
    <source>
        <dbReference type="EMBL" id="MCG7503498.1"/>
    </source>
</evidence>
<accession>A0ABS9Q7W6</accession>
<sequence length="377" mass="41158">MKRRVEIGILYSRSGNYRLVSEACHRGTMQAVAAVNADPFSPIEFIPVERDPEGNADRYATLAEDILRNSGARHIIGGVTSWSRKEIIPALEKAGGTLWYACPYEGFEANEHVVYMHACPNQHLVPLLGHVIPLYGPNGFLTGSNYIWGWETNRVARDLIADASGSVLGERYLPLGETDVARLIHEIRAIRPNFILNNLIGPSSYAFFQAYAELSRQDDHFTPEHCPIISCNLTECELPAIGSAGNGHLSAGPYFHDASAKEVWLVGQPENGGSRPSSFQASAYASVKILACILAAGGDASPSELSAAFASSSFNTPFGTINIDPQTQHATLPVQIGRIVDNGFEKVSITRAVDPDPYLSRYDRSKVFGRRRLKVVS</sequence>
<dbReference type="InterPro" id="IPR028082">
    <property type="entry name" value="Peripla_BP_I"/>
</dbReference>
<protein>
    <submittedName>
        <fullName evidence="1">Transporter substrate-binding protein</fullName>
    </submittedName>
</protein>
<dbReference type="SUPFAM" id="SSF53822">
    <property type="entry name" value="Periplasmic binding protein-like I"/>
    <property type="match status" value="1"/>
</dbReference>
<comment type="caution">
    <text evidence="1">The sequence shown here is derived from an EMBL/GenBank/DDBJ whole genome shotgun (WGS) entry which is preliminary data.</text>
</comment>
<reference evidence="1 2" key="1">
    <citation type="submission" date="2022-02" db="EMBL/GenBank/DDBJ databases">
        <title>Draft genome sequence of Mezorhizobium retamae strain IRAMC:0171 isolated from Retama raetam nodules.</title>
        <authorList>
            <person name="Bengaied R."/>
            <person name="Sbissi I."/>
            <person name="Huber K."/>
            <person name="Ghodbane F."/>
            <person name="Nouioui I."/>
            <person name="Tarhouni M."/>
            <person name="Gtari M."/>
        </authorList>
    </citation>
    <scope>NUCLEOTIDE SEQUENCE [LARGE SCALE GENOMIC DNA]</scope>
    <source>
        <strain evidence="1 2">IRAMC:0171</strain>
    </source>
</reference>
<gene>
    <name evidence="1" type="ORF">L4923_00545</name>
</gene>